<dbReference type="Gene3D" id="2.60.120.260">
    <property type="entry name" value="Galactose-binding domain-like"/>
    <property type="match status" value="1"/>
</dbReference>
<protein>
    <recommendedName>
        <fullName evidence="3">Fucolectin tachylectin-4 pentraxin-1 domain-containing protein</fullName>
    </recommendedName>
</protein>
<keyword evidence="2" id="KW-1185">Reference proteome</keyword>
<reference evidence="1 2" key="1">
    <citation type="submission" date="2020-06" db="EMBL/GenBank/DDBJ databases">
        <authorList>
            <person name="Li R."/>
            <person name="Bekaert M."/>
        </authorList>
    </citation>
    <scope>NUCLEOTIDE SEQUENCE [LARGE SCALE GENOMIC DNA]</scope>
    <source>
        <strain evidence="2">wild</strain>
    </source>
</reference>
<gene>
    <name evidence="1" type="ORF">MCOR_19942</name>
</gene>
<dbReference type="EMBL" id="CACVKT020003511">
    <property type="protein sequence ID" value="CAC5384280.1"/>
    <property type="molecule type" value="Genomic_DNA"/>
</dbReference>
<evidence type="ECO:0000313" key="2">
    <source>
        <dbReference type="Proteomes" id="UP000507470"/>
    </source>
</evidence>
<name>A0A6J8BMF5_MYTCO</name>
<dbReference type="AlphaFoldDB" id="A0A6J8BMF5"/>
<proteinExistence type="predicted"/>
<dbReference type="Proteomes" id="UP000507470">
    <property type="component" value="Unassembled WGS sequence"/>
</dbReference>
<dbReference type="OrthoDB" id="6133365at2759"/>
<evidence type="ECO:0000313" key="1">
    <source>
        <dbReference type="EMBL" id="CAC5384280.1"/>
    </source>
</evidence>
<organism evidence="1 2">
    <name type="scientific">Mytilus coruscus</name>
    <name type="common">Sea mussel</name>
    <dbReference type="NCBI Taxonomy" id="42192"/>
    <lineage>
        <taxon>Eukaryota</taxon>
        <taxon>Metazoa</taxon>
        <taxon>Spiralia</taxon>
        <taxon>Lophotrochozoa</taxon>
        <taxon>Mollusca</taxon>
        <taxon>Bivalvia</taxon>
        <taxon>Autobranchia</taxon>
        <taxon>Pteriomorphia</taxon>
        <taxon>Mytilida</taxon>
        <taxon>Mytiloidea</taxon>
        <taxon>Mytilidae</taxon>
        <taxon>Mytilinae</taxon>
        <taxon>Mytilus</taxon>
    </lineage>
</organism>
<evidence type="ECO:0008006" key="3">
    <source>
        <dbReference type="Google" id="ProtNLM"/>
    </source>
</evidence>
<sequence>MPELEAPTKGRDVLLMFEKDIGPAIAFACDYNDTMHMAKFWVIYCGIAVGSRLCQKQMTELVESILRTKTYDIFLLIIIHRTVLLTFDTRTELVESLLRTKTDDMFLVIIIQTMVLLTVAAQENLTKKGKATMSSLFLKSGTKPENALNPPKSNNFTLETCSHKNPEFKPAWWMFQFSFGTAYITNITIYYRENYAIRMDGFKLYVSNTSNIPPAGYLCYEDPDNDTDLPNITQTIPYPDNDTDLPNITQTIPCNQFGDYVIYYDPKGSIEEYMNKSYPFQPIVELCYVAINGCQTKFWGINCDISCAKHCIEQHCYPGNGSCIWGCHDENCLEDNMAFNSSVLLNQSVEEQASVAVDGNTTSCVKTQGSEIWIQVDMTEISIVKEIYLYLIVNTEKGGNHTIYASNFSGGWENGTVLYSNESLSSVD</sequence>
<dbReference type="InterPro" id="IPR008979">
    <property type="entry name" value="Galactose-bd-like_sf"/>
</dbReference>
<dbReference type="SUPFAM" id="SSF49785">
    <property type="entry name" value="Galactose-binding domain-like"/>
    <property type="match status" value="2"/>
</dbReference>
<accession>A0A6J8BMF5</accession>